<keyword evidence="5" id="KW-1185">Reference proteome</keyword>
<dbReference type="SMART" id="SM00091">
    <property type="entry name" value="PAS"/>
    <property type="match status" value="2"/>
</dbReference>
<keyword evidence="1" id="KW-0378">Hydrolase</keyword>
<dbReference type="SUPFAM" id="SSF55785">
    <property type="entry name" value="PYP-like sensor domain (PAS domain)"/>
    <property type="match status" value="2"/>
</dbReference>
<dbReference type="SMART" id="SM00065">
    <property type="entry name" value="GAF"/>
    <property type="match status" value="1"/>
</dbReference>
<feature type="domain" description="PAS" evidence="3">
    <location>
        <begin position="43"/>
        <end position="88"/>
    </location>
</feature>
<dbReference type="InterPro" id="IPR001932">
    <property type="entry name" value="PPM-type_phosphatase-like_dom"/>
</dbReference>
<dbReference type="Gene3D" id="3.60.40.10">
    <property type="entry name" value="PPM-type phosphatase domain"/>
    <property type="match status" value="1"/>
</dbReference>
<name>A0A841FN40_9ACTN</name>
<evidence type="ECO:0000256" key="1">
    <source>
        <dbReference type="ARBA" id="ARBA00022801"/>
    </source>
</evidence>
<dbReference type="GO" id="GO:0016791">
    <property type="term" value="F:phosphatase activity"/>
    <property type="evidence" value="ECO:0007669"/>
    <property type="project" value="TreeGrafter"/>
</dbReference>
<dbReference type="PANTHER" id="PTHR43156">
    <property type="entry name" value="STAGE II SPORULATION PROTEIN E-RELATED"/>
    <property type="match status" value="1"/>
</dbReference>
<dbReference type="InterPro" id="IPR052016">
    <property type="entry name" value="Bact_Sigma-Reg"/>
</dbReference>
<evidence type="ECO:0000259" key="3">
    <source>
        <dbReference type="PROSITE" id="PS50112"/>
    </source>
</evidence>
<dbReference type="Pfam" id="PF01590">
    <property type="entry name" value="GAF"/>
    <property type="match status" value="1"/>
</dbReference>
<dbReference type="PROSITE" id="PS50112">
    <property type="entry name" value="PAS"/>
    <property type="match status" value="1"/>
</dbReference>
<dbReference type="CDD" id="cd00130">
    <property type="entry name" value="PAS"/>
    <property type="match status" value="2"/>
</dbReference>
<dbReference type="SMART" id="SM00331">
    <property type="entry name" value="PP2C_SIG"/>
    <property type="match status" value="1"/>
</dbReference>
<dbReference type="InterPro" id="IPR013767">
    <property type="entry name" value="PAS_fold"/>
</dbReference>
<dbReference type="SUPFAM" id="SSF55781">
    <property type="entry name" value="GAF domain-like"/>
    <property type="match status" value="1"/>
</dbReference>
<dbReference type="Pfam" id="PF00989">
    <property type="entry name" value="PAS"/>
    <property type="match status" value="1"/>
</dbReference>
<dbReference type="InterPro" id="IPR000014">
    <property type="entry name" value="PAS"/>
</dbReference>
<dbReference type="PANTHER" id="PTHR43156:SF2">
    <property type="entry name" value="STAGE II SPORULATION PROTEIN E"/>
    <property type="match status" value="1"/>
</dbReference>
<dbReference type="InterPro" id="IPR036457">
    <property type="entry name" value="PPM-type-like_dom_sf"/>
</dbReference>
<comment type="caution">
    <text evidence="4">The sequence shown here is derived from an EMBL/GenBank/DDBJ whole genome shotgun (WGS) entry which is preliminary data.</text>
</comment>
<dbReference type="EMBL" id="JACHGT010000011">
    <property type="protein sequence ID" value="MBB6037264.1"/>
    <property type="molecule type" value="Genomic_DNA"/>
</dbReference>
<dbReference type="GO" id="GO:0006355">
    <property type="term" value="P:regulation of DNA-templated transcription"/>
    <property type="evidence" value="ECO:0007669"/>
    <property type="project" value="InterPro"/>
</dbReference>
<dbReference type="Proteomes" id="UP000548476">
    <property type="component" value="Unassembled WGS sequence"/>
</dbReference>
<dbReference type="Gene3D" id="3.30.450.40">
    <property type="match status" value="1"/>
</dbReference>
<sequence length="716" mass="77618">MIGGSDDPATGNTEAATPDEGNVHIQFAGEHPRGLDHIAGPSAVETAAEFTSALRHATVIVDSAGRVSYFDPVAEQLTGFTRAEIIGRDVHILTGASVPLTSSEFTRLAAKGRSGIIPIRRADGSVRIACIRTHPIPLPDGSGAYILQAIDLGDARATVDHLGGLDAFFHQSMFGFVMLDEHLRYLMLNQALADLNRRPIADHIGRHIREVMDSADLDEYEVLLGEVLRTGEPIVDVRIPGSPTSLPGNQQVWSASWYRVTSWRDMPLGLCGIIIDVSEAERPVLDAARGRDRLLLLSRIGAQQGANLDMHGAAQDLATLLTAEFCDLAVMDVLEEVVNGETVPSAIDEQSLLHRLGGAARFVDETTERLINVQNPRQAFETHGFATVLRDNRAQLIQIPGGRIPEVDDPSGRVGDMRELGAHSFIVAPLRARDVTLGALSCMRMSDREPFDHDDLLLAQEIANRTALAVDNSRLYREEKQAALILQLSLLPERLPQAPEADLAYRYLPNSRSRQAGGDWFDAMVLPGRRLCLVVGDVIGHGIAAAAAMGRYRTAVQSLASIGLEPAALLTRLNDIALTFGDNAMATCMYVLYDPLQHRCAIASAGHPPIIIEPPGGVAYPLEIQSGPMLGAIPGAEYRSEPLNTPPGTRLLLYSDGVVESRSTPLDDGIKRLLQQLGSRRSLSEQCDRIMAATPPDARDDRTILMAELYGLRRAD</sequence>
<dbReference type="InterPro" id="IPR029016">
    <property type="entry name" value="GAF-like_dom_sf"/>
</dbReference>
<protein>
    <submittedName>
        <fullName evidence="4">PAS domain S-box-containing protein</fullName>
    </submittedName>
</protein>
<gene>
    <name evidence="4" type="ORF">HNR73_005137</name>
</gene>
<dbReference type="Pfam" id="PF07228">
    <property type="entry name" value="SpoIIE"/>
    <property type="match status" value="1"/>
</dbReference>
<dbReference type="Pfam" id="PF08448">
    <property type="entry name" value="PAS_4"/>
    <property type="match status" value="1"/>
</dbReference>
<dbReference type="InterPro" id="IPR003018">
    <property type="entry name" value="GAF"/>
</dbReference>
<dbReference type="NCBIfam" id="TIGR00229">
    <property type="entry name" value="sensory_box"/>
    <property type="match status" value="1"/>
</dbReference>
<organism evidence="4 5">
    <name type="scientific">Phytomonospora endophytica</name>
    <dbReference type="NCBI Taxonomy" id="714109"/>
    <lineage>
        <taxon>Bacteria</taxon>
        <taxon>Bacillati</taxon>
        <taxon>Actinomycetota</taxon>
        <taxon>Actinomycetes</taxon>
        <taxon>Micromonosporales</taxon>
        <taxon>Micromonosporaceae</taxon>
        <taxon>Phytomonospora</taxon>
    </lineage>
</organism>
<dbReference type="InterPro" id="IPR035965">
    <property type="entry name" value="PAS-like_dom_sf"/>
</dbReference>
<dbReference type="InterPro" id="IPR013656">
    <property type="entry name" value="PAS_4"/>
</dbReference>
<reference evidence="4 5" key="1">
    <citation type="submission" date="2020-08" db="EMBL/GenBank/DDBJ databases">
        <title>Genomic Encyclopedia of Type Strains, Phase IV (KMG-IV): sequencing the most valuable type-strain genomes for metagenomic binning, comparative biology and taxonomic classification.</title>
        <authorList>
            <person name="Goeker M."/>
        </authorList>
    </citation>
    <scope>NUCLEOTIDE SEQUENCE [LARGE SCALE GENOMIC DNA]</scope>
    <source>
        <strain evidence="4 5">YIM 65646</strain>
    </source>
</reference>
<dbReference type="SUPFAM" id="SSF81606">
    <property type="entry name" value="PP2C-like"/>
    <property type="match status" value="1"/>
</dbReference>
<feature type="region of interest" description="Disordered" evidence="2">
    <location>
        <begin position="1"/>
        <end position="21"/>
    </location>
</feature>
<evidence type="ECO:0000313" key="4">
    <source>
        <dbReference type="EMBL" id="MBB6037264.1"/>
    </source>
</evidence>
<proteinExistence type="predicted"/>
<accession>A0A841FN40</accession>
<dbReference type="AlphaFoldDB" id="A0A841FN40"/>
<dbReference type="Gene3D" id="3.30.450.20">
    <property type="entry name" value="PAS domain"/>
    <property type="match status" value="2"/>
</dbReference>
<dbReference type="RefSeq" id="WP_184790070.1">
    <property type="nucleotide sequence ID" value="NZ_BONT01000107.1"/>
</dbReference>
<evidence type="ECO:0000313" key="5">
    <source>
        <dbReference type="Proteomes" id="UP000548476"/>
    </source>
</evidence>
<evidence type="ECO:0000256" key="2">
    <source>
        <dbReference type="SAM" id="MobiDB-lite"/>
    </source>
</evidence>